<name>A0A7J6LYP3_PERCH</name>
<sequence>MGNYIWGAKKVASKDYFEEFVFGQKGVHNVIKRSFAIAAKRKVSPTDVESFKQFIDMTGKFLLVHHLQEDEYIFPFYRQHLKEPEALEEEGHDHEKVSQLLKELEKALKEDKIPEAQEICAKIGSMFEGDNGHFAREERILTSEAYREHCKEAAATEKEVRQLSKNIHDMIGDHMDRTESLVFMIYNLNDAEKAFFDERMPWIMTYLIFPMAANKKPEVFAHCAFPRYSSPGKLGWYGDCTTAAELPADLK</sequence>
<dbReference type="Pfam" id="PF01814">
    <property type="entry name" value="Hemerythrin"/>
    <property type="match status" value="1"/>
</dbReference>
<evidence type="ECO:0000313" key="2">
    <source>
        <dbReference type="EMBL" id="KAF4664413.1"/>
    </source>
</evidence>
<dbReference type="Proteomes" id="UP000591131">
    <property type="component" value="Unassembled WGS sequence"/>
</dbReference>
<dbReference type="CDD" id="cd12108">
    <property type="entry name" value="Hr-like"/>
    <property type="match status" value="1"/>
</dbReference>
<proteinExistence type="predicted"/>
<evidence type="ECO:0000259" key="1">
    <source>
        <dbReference type="Pfam" id="PF01814"/>
    </source>
</evidence>
<reference evidence="2 3" key="1">
    <citation type="submission" date="2020-04" db="EMBL/GenBank/DDBJ databases">
        <title>Perkinsus chesapeaki whole genome sequence.</title>
        <authorList>
            <person name="Bogema D.R."/>
        </authorList>
    </citation>
    <scope>NUCLEOTIDE SEQUENCE [LARGE SCALE GENOMIC DNA]</scope>
    <source>
        <strain evidence="2">ATCC PRA-425</strain>
    </source>
</reference>
<dbReference type="AlphaFoldDB" id="A0A7J6LYP3"/>
<dbReference type="Gene3D" id="1.20.120.520">
    <property type="entry name" value="nmb1532 protein domain like"/>
    <property type="match status" value="1"/>
</dbReference>
<evidence type="ECO:0000313" key="3">
    <source>
        <dbReference type="Proteomes" id="UP000591131"/>
    </source>
</evidence>
<accession>A0A7J6LYP3</accession>
<gene>
    <name evidence="2" type="ORF">FOL47_005135</name>
</gene>
<comment type="caution">
    <text evidence="2">The sequence shown here is derived from an EMBL/GenBank/DDBJ whole genome shotgun (WGS) entry which is preliminary data.</text>
</comment>
<dbReference type="EMBL" id="JAAPAO010000288">
    <property type="protein sequence ID" value="KAF4664413.1"/>
    <property type="molecule type" value="Genomic_DNA"/>
</dbReference>
<keyword evidence="3" id="KW-1185">Reference proteome</keyword>
<dbReference type="InterPro" id="IPR012312">
    <property type="entry name" value="Hemerythrin-like"/>
</dbReference>
<feature type="domain" description="Hemerythrin-like" evidence="1">
    <location>
        <begin position="28"/>
        <end position="141"/>
    </location>
</feature>
<protein>
    <recommendedName>
        <fullName evidence="1">Hemerythrin-like domain-containing protein</fullName>
    </recommendedName>
</protein>
<organism evidence="2 3">
    <name type="scientific">Perkinsus chesapeaki</name>
    <name type="common">Clam parasite</name>
    <name type="synonym">Perkinsus andrewsi</name>
    <dbReference type="NCBI Taxonomy" id="330153"/>
    <lineage>
        <taxon>Eukaryota</taxon>
        <taxon>Sar</taxon>
        <taxon>Alveolata</taxon>
        <taxon>Perkinsozoa</taxon>
        <taxon>Perkinsea</taxon>
        <taxon>Perkinsida</taxon>
        <taxon>Perkinsidae</taxon>
        <taxon>Perkinsus</taxon>
    </lineage>
</organism>